<comment type="cofactor">
    <cofactor evidence="1">
        <name>Mg(2+)</name>
        <dbReference type="ChEBI" id="CHEBI:18420"/>
    </cofactor>
</comment>
<feature type="compositionally biased region" description="Basic and acidic residues" evidence="17">
    <location>
        <begin position="127"/>
        <end position="142"/>
    </location>
</feature>
<organism evidence="19">
    <name type="scientific">Chloropicon roscoffensis</name>
    <dbReference type="NCBI Taxonomy" id="1461544"/>
    <lineage>
        <taxon>Eukaryota</taxon>
        <taxon>Viridiplantae</taxon>
        <taxon>Chlorophyta</taxon>
        <taxon>Chloropicophyceae</taxon>
        <taxon>Chloropicales</taxon>
        <taxon>Chloropicaceae</taxon>
        <taxon>Chloropicon</taxon>
    </lineage>
</organism>
<name>A0A7S3CFK9_9CHLO</name>
<dbReference type="InterPro" id="IPR045058">
    <property type="entry name" value="GIMA/IAN/Toc"/>
</dbReference>
<evidence type="ECO:0000256" key="16">
    <source>
        <dbReference type="ARBA" id="ARBA00023775"/>
    </source>
</evidence>
<reference evidence="19" key="1">
    <citation type="submission" date="2021-01" db="EMBL/GenBank/DDBJ databases">
        <authorList>
            <person name="Corre E."/>
            <person name="Pelletier E."/>
            <person name="Niang G."/>
            <person name="Scheremetjew M."/>
            <person name="Finn R."/>
            <person name="Kale V."/>
            <person name="Holt S."/>
            <person name="Cochrane G."/>
            <person name="Meng A."/>
            <person name="Brown T."/>
            <person name="Cohen L."/>
        </authorList>
    </citation>
    <scope>NUCLEOTIDE SEQUENCE</scope>
    <source>
        <strain evidence="19">RCC1871</strain>
    </source>
</reference>
<keyword evidence="5" id="KW-0812">Transmembrane</keyword>
<comment type="similarity">
    <text evidence="16">Belongs to the TRAFAC class TrmE-Era-EngA-EngB-Septin-like GTPase superfamily. AIG1/Toc34/Toc159-like paraseptin GTPase family. TOC159 subfamily.</text>
</comment>
<sequence>MESWRDSLSKYVESWTSPAKEGESDGAEAATERFDGGMTASDEEAQLSYPGTDDEEFEGSEGDDERWADASEDDEGEDFNPAEAAQEALQDALRMMAAGEEGGPASAASAAQAQKQAYGMPSFRDILMGRKTEDGGAKKEEAVKEEDEEWETDDDEASPEIASPAFPKLGSKTPSPAEKKVEDAPPAQKASAFKPFLPARAAPKKQTAPTLPPKPALEAASSSSAGGAETAAAVEEKKAKPVASGFFKRPALPPRPAARKSAESSDGDTKPEEEKDEEVQGPTTDAYARGGAGGSQGERAQPQAQPQQPNSRAQALQAMIQAQQQEAQRQQAAMAAQELTDEQKKLAETVMDHRVKLIRIAKRLGVGADNHVIKQVIFRLDMTEQVKLYGRSSRVAVKETFKEAEERAAAMEEGGEDLDLECTVLLIGKQGVGKSTLVNNLLGREDEPVERHSGGCQVREVEGEAYGVKMRFIDVPGLQSSRAESRRNRKILQAAKRATKKRMPDIVLYCDRLDVPSYDFADIPLVRDISSTFGASIWWNALIVFTHGGSRAPEDSAGQIANFEYFQNHRGYVVQQMIRQAAGDARILNPVSVVECHHATKRNDRGEKLLPSGQAWKTYILLLCYASKVLHDANVALKLDNGMKDNKAAKKAQYAAFRRQQTPYPLFFNNLFQTRKPRRAQNLVNEEELEEMQAQQEMEEMESEHGMPGQEKDYPLNPFKQPLDQGDSRIDIPAPDPALAPTFDCDPSTNAHRYRYLENSNGWICRAIVEPDGLEHDDGINGFTAENYYGTMADPTSKDPRKKNPIPTYVMSQVNMPEKGKMTLVAEVEGSMLHKGKGTKDAAEKGQKAAEQGGMAGKPPGAKESKPPVTTGGVDVQSLGRDIMYVARTETRVRTSEKMKTCAGVSAFRSSLKFPHTGPLAFGAKVEERVKLNKQLRLNMTAGAIGGKAADGKTNQYLKGANVQFMVKGNKKKGEPTKLQVIGTAMHWKKDIALGGDIQAIQMVGPDSALTARANLNSRGSGSVQLRLTSTDTIKYGLVGLVPTVSALWGFLTGSL</sequence>
<keyword evidence="2" id="KW-0813">Transport</keyword>
<feature type="compositionally biased region" description="Acidic residues" evidence="17">
    <location>
        <begin position="52"/>
        <end position="80"/>
    </location>
</feature>
<dbReference type="GO" id="GO:0009707">
    <property type="term" value="C:chloroplast outer membrane"/>
    <property type="evidence" value="ECO:0007669"/>
    <property type="project" value="UniProtKB-SubCell"/>
</dbReference>
<evidence type="ECO:0000256" key="4">
    <source>
        <dbReference type="ARBA" id="ARBA00022640"/>
    </source>
</evidence>
<feature type="region of interest" description="Disordered" evidence="17">
    <location>
        <begin position="834"/>
        <end position="874"/>
    </location>
</feature>
<evidence type="ECO:0000256" key="12">
    <source>
        <dbReference type="ARBA" id="ARBA00022989"/>
    </source>
</evidence>
<evidence type="ECO:0000256" key="13">
    <source>
        <dbReference type="ARBA" id="ARBA00023134"/>
    </source>
</evidence>
<dbReference type="PANTHER" id="PTHR10903:SF135">
    <property type="entry name" value="TRANSLOCASE OF CHLOROPLAST 120, CHLOROPLASTIC-RELATED"/>
    <property type="match status" value="1"/>
</dbReference>
<feature type="region of interest" description="Disordered" evidence="17">
    <location>
        <begin position="1"/>
        <end position="322"/>
    </location>
</feature>
<keyword evidence="4" id="KW-0934">Plastid</keyword>
<feature type="compositionally biased region" description="Basic and acidic residues" evidence="17">
    <location>
        <begin position="260"/>
        <end position="273"/>
    </location>
</feature>
<keyword evidence="10" id="KW-0460">Magnesium</keyword>
<keyword evidence="13" id="KW-0342">GTP-binding</keyword>
<dbReference type="GO" id="GO:0016787">
    <property type="term" value="F:hydrolase activity"/>
    <property type="evidence" value="ECO:0007669"/>
    <property type="project" value="UniProtKB-KW"/>
</dbReference>
<keyword evidence="12" id="KW-1133">Transmembrane helix</keyword>
<evidence type="ECO:0000256" key="15">
    <source>
        <dbReference type="ARBA" id="ARBA00023766"/>
    </source>
</evidence>
<feature type="compositionally biased region" description="Basic and acidic residues" evidence="17">
    <location>
        <begin position="838"/>
        <end position="848"/>
    </location>
</feature>
<dbReference type="GO" id="GO:0005525">
    <property type="term" value="F:GTP binding"/>
    <property type="evidence" value="ECO:0007669"/>
    <property type="project" value="UniProtKB-KW"/>
</dbReference>
<dbReference type="GO" id="GO:0015031">
    <property type="term" value="P:protein transport"/>
    <property type="evidence" value="ECO:0007669"/>
    <property type="project" value="UniProtKB-KW"/>
</dbReference>
<proteinExistence type="inferred from homology"/>
<dbReference type="PROSITE" id="PS51720">
    <property type="entry name" value="G_AIG1"/>
    <property type="match status" value="1"/>
</dbReference>
<dbReference type="SUPFAM" id="SSF52540">
    <property type="entry name" value="P-loop containing nucleoside triphosphate hydrolases"/>
    <property type="match status" value="1"/>
</dbReference>
<gene>
    <name evidence="19" type="ORF">CROS1456_LOCUS8130</name>
</gene>
<feature type="compositionally biased region" description="Low complexity" evidence="17">
    <location>
        <begin position="300"/>
        <end position="322"/>
    </location>
</feature>
<feature type="compositionally biased region" description="Low complexity" evidence="17">
    <location>
        <begin position="216"/>
        <end position="233"/>
    </location>
</feature>
<keyword evidence="11" id="KW-0653">Protein transport</keyword>
<comment type="subcellular location">
    <subcellularLocation>
        <location evidence="15">Plastid</location>
        <location evidence="15">Chloroplast outer membrane</location>
        <topology evidence="15">Single-pass membrane protein</topology>
    </subcellularLocation>
</comment>
<dbReference type="GO" id="GO:0046872">
    <property type="term" value="F:metal ion binding"/>
    <property type="evidence" value="ECO:0007669"/>
    <property type="project" value="UniProtKB-KW"/>
</dbReference>
<evidence type="ECO:0000256" key="1">
    <source>
        <dbReference type="ARBA" id="ARBA00001946"/>
    </source>
</evidence>
<evidence type="ECO:0000256" key="17">
    <source>
        <dbReference type="SAM" id="MobiDB-lite"/>
    </source>
</evidence>
<dbReference type="AlphaFoldDB" id="A0A7S3CFK9"/>
<accession>A0A7S3CFK9</accession>
<dbReference type="InterPro" id="IPR006703">
    <property type="entry name" value="G_AIG1"/>
</dbReference>
<evidence type="ECO:0000259" key="18">
    <source>
        <dbReference type="PROSITE" id="PS51720"/>
    </source>
</evidence>
<dbReference type="Pfam" id="PF11886">
    <property type="entry name" value="TOC159_MAD"/>
    <property type="match status" value="2"/>
</dbReference>
<evidence type="ECO:0000256" key="6">
    <source>
        <dbReference type="ARBA" id="ARBA00022723"/>
    </source>
</evidence>
<dbReference type="GO" id="GO:0045036">
    <property type="term" value="P:protein targeting to chloroplast"/>
    <property type="evidence" value="ECO:0007669"/>
    <property type="project" value="TreeGrafter"/>
</dbReference>
<dbReference type="Pfam" id="PF04548">
    <property type="entry name" value="AIG1"/>
    <property type="match status" value="1"/>
</dbReference>
<evidence type="ECO:0000256" key="3">
    <source>
        <dbReference type="ARBA" id="ARBA00022528"/>
    </source>
</evidence>
<keyword evidence="3" id="KW-0150">Chloroplast</keyword>
<keyword evidence="7" id="KW-0547">Nucleotide-binding</keyword>
<dbReference type="InterPro" id="IPR024283">
    <property type="entry name" value="TOC159_MAD"/>
</dbReference>
<evidence type="ECO:0000256" key="5">
    <source>
        <dbReference type="ARBA" id="ARBA00022692"/>
    </source>
</evidence>
<evidence type="ECO:0000256" key="11">
    <source>
        <dbReference type="ARBA" id="ARBA00022927"/>
    </source>
</evidence>
<feature type="compositionally biased region" description="Acidic residues" evidence="17">
    <location>
        <begin position="143"/>
        <end position="158"/>
    </location>
</feature>
<feature type="compositionally biased region" description="Low complexity" evidence="17">
    <location>
        <begin position="82"/>
        <end position="117"/>
    </location>
</feature>
<keyword evidence="9" id="KW-1002">Plastid outer membrane</keyword>
<evidence type="ECO:0000256" key="9">
    <source>
        <dbReference type="ARBA" id="ARBA00022805"/>
    </source>
</evidence>
<evidence type="ECO:0000256" key="14">
    <source>
        <dbReference type="ARBA" id="ARBA00023136"/>
    </source>
</evidence>
<dbReference type="Gene3D" id="3.40.50.300">
    <property type="entry name" value="P-loop containing nucleotide triphosphate hydrolases"/>
    <property type="match status" value="1"/>
</dbReference>
<evidence type="ECO:0000256" key="2">
    <source>
        <dbReference type="ARBA" id="ARBA00022448"/>
    </source>
</evidence>
<keyword evidence="14" id="KW-0472">Membrane</keyword>
<evidence type="ECO:0000313" key="19">
    <source>
        <dbReference type="EMBL" id="CAE0195039.1"/>
    </source>
</evidence>
<protein>
    <recommendedName>
        <fullName evidence="18">AIG1-type G domain-containing protein</fullName>
    </recommendedName>
</protein>
<dbReference type="InterPro" id="IPR027417">
    <property type="entry name" value="P-loop_NTPase"/>
</dbReference>
<keyword evidence="6" id="KW-0479">Metal-binding</keyword>
<dbReference type="PANTHER" id="PTHR10903">
    <property type="entry name" value="GTPASE, IMAP FAMILY MEMBER-RELATED"/>
    <property type="match status" value="1"/>
</dbReference>
<evidence type="ECO:0000256" key="8">
    <source>
        <dbReference type="ARBA" id="ARBA00022801"/>
    </source>
</evidence>
<evidence type="ECO:0000256" key="7">
    <source>
        <dbReference type="ARBA" id="ARBA00022741"/>
    </source>
</evidence>
<feature type="domain" description="AIG1-type G" evidence="18">
    <location>
        <begin position="419"/>
        <end position="647"/>
    </location>
</feature>
<keyword evidence="8" id="KW-0378">Hydrolase</keyword>
<dbReference type="EMBL" id="HBHZ01010565">
    <property type="protein sequence ID" value="CAE0195039.1"/>
    <property type="molecule type" value="Transcribed_RNA"/>
</dbReference>
<evidence type="ECO:0000256" key="10">
    <source>
        <dbReference type="ARBA" id="ARBA00022842"/>
    </source>
</evidence>